<dbReference type="EMBL" id="ATMH01005715">
    <property type="protein sequence ID" value="EPY27509.1"/>
    <property type="molecule type" value="Genomic_DNA"/>
</dbReference>
<gene>
    <name evidence="1" type="ORF">STCU_05715</name>
</gene>
<proteinExistence type="predicted"/>
<sequence length="414" mass="48136">MRRLFSTVYLNYNRSPLLLLTKHFVSTVDTPPNEVSVDPDAPNSELLDEAEVVNEKVTISDENLGNDYVTSSGIRRGDIHVLNNQENTFVEMHKLQHMYSQEGPYVGSRAKDREVSSVDNRKRRHVVRVPQPEIEYRPNETSFRRLPKDIILPNEFELRVLYPMTTNLTIIEGEADCVDHSAFGADEEPKPIAYSMLAPPNFDRRKEYPFMVVLPDHRGLPRDFEDVCANFFERPIHQKLMSEQQFVILSPIVNLRHNLNVPVEGVVARFCDWVTESFNVENGRVHLFGKGNGAYTALRTVLEHKDVAASVTAILGRNGSPFRPMDRAQEKAKNYNGVHSLVYVPGLLRKQDYYYKFKFMLDMGRIRPPLRNIHFADVRDHQVYYAINPYEFWNYMKYFRQYNIKMVTESGYTF</sequence>
<dbReference type="Gene3D" id="3.40.50.1820">
    <property type="entry name" value="alpha/beta hydrolase"/>
    <property type="match status" value="1"/>
</dbReference>
<organism evidence="1 2">
    <name type="scientific">Strigomonas culicis</name>
    <dbReference type="NCBI Taxonomy" id="28005"/>
    <lineage>
        <taxon>Eukaryota</taxon>
        <taxon>Discoba</taxon>
        <taxon>Euglenozoa</taxon>
        <taxon>Kinetoplastea</taxon>
        <taxon>Metakinetoplastina</taxon>
        <taxon>Trypanosomatida</taxon>
        <taxon>Trypanosomatidae</taxon>
        <taxon>Strigomonadinae</taxon>
        <taxon>Strigomonas</taxon>
    </lineage>
</organism>
<accession>S9UFK3</accession>
<keyword evidence="2" id="KW-1185">Reference proteome</keyword>
<dbReference type="SUPFAM" id="SSF53474">
    <property type="entry name" value="alpha/beta-Hydrolases"/>
    <property type="match status" value="1"/>
</dbReference>
<dbReference type="InterPro" id="IPR029058">
    <property type="entry name" value="AB_hydrolase_fold"/>
</dbReference>
<name>S9UFK3_9TRYP</name>
<reference evidence="1 2" key="1">
    <citation type="journal article" date="2013" name="PLoS ONE">
        <title>Predicting the Proteins of Angomonas deanei, Strigomonas culicis and Their Respective Endosymbionts Reveals New Aspects of the Trypanosomatidae Family.</title>
        <authorList>
            <person name="Motta M.C."/>
            <person name="Martins A.C."/>
            <person name="de Souza S.S."/>
            <person name="Catta-Preta C.M."/>
            <person name="Silva R."/>
            <person name="Klein C.C."/>
            <person name="de Almeida L.G."/>
            <person name="de Lima Cunha O."/>
            <person name="Ciapina L.P."/>
            <person name="Brocchi M."/>
            <person name="Colabardini A.C."/>
            <person name="de Araujo Lima B."/>
            <person name="Machado C.R."/>
            <person name="de Almeida Soares C.M."/>
            <person name="Probst C.M."/>
            <person name="de Menezes C.B."/>
            <person name="Thompson C.E."/>
            <person name="Bartholomeu D.C."/>
            <person name="Gradia D.F."/>
            <person name="Pavoni D.P."/>
            <person name="Grisard E.C."/>
            <person name="Fantinatti-Garboggini F."/>
            <person name="Marchini F.K."/>
            <person name="Rodrigues-Luiz G.F."/>
            <person name="Wagner G."/>
            <person name="Goldman G.H."/>
            <person name="Fietto J.L."/>
            <person name="Elias M.C."/>
            <person name="Goldman M.H."/>
            <person name="Sagot M.F."/>
            <person name="Pereira M."/>
            <person name="Stoco P.H."/>
            <person name="de Mendonca-Neto R.P."/>
            <person name="Teixeira S.M."/>
            <person name="Maciel T.E."/>
            <person name="de Oliveira Mendes T.A."/>
            <person name="Urmenyi T.P."/>
            <person name="de Souza W."/>
            <person name="Schenkman S."/>
            <person name="de Vasconcelos A.T."/>
        </authorList>
    </citation>
    <scope>NUCLEOTIDE SEQUENCE [LARGE SCALE GENOMIC DNA]</scope>
</reference>
<evidence type="ECO:0000313" key="2">
    <source>
        <dbReference type="Proteomes" id="UP000015354"/>
    </source>
</evidence>
<dbReference type="AlphaFoldDB" id="S9UFK3"/>
<protein>
    <submittedName>
        <fullName evidence="1">Uncharacterized protein</fullName>
    </submittedName>
</protein>
<evidence type="ECO:0000313" key="1">
    <source>
        <dbReference type="EMBL" id="EPY27509.1"/>
    </source>
</evidence>
<dbReference type="OrthoDB" id="269203at2759"/>
<comment type="caution">
    <text evidence="1">The sequence shown here is derived from an EMBL/GenBank/DDBJ whole genome shotgun (WGS) entry which is preliminary data.</text>
</comment>
<dbReference type="Proteomes" id="UP000015354">
    <property type="component" value="Unassembled WGS sequence"/>
</dbReference>